<dbReference type="InterPro" id="IPR051218">
    <property type="entry name" value="Sec_MonoDiacylglyc_Lipase"/>
</dbReference>
<keyword evidence="1" id="KW-1015">Disulfide bond</keyword>
<keyword evidence="8" id="KW-1185">Reference proteome</keyword>
<evidence type="ECO:0000259" key="6">
    <source>
        <dbReference type="Pfam" id="PF01764"/>
    </source>
</evidence>
<evidence type="ECO:0000313" key="8">
    <source>
        <dbReference type="Proteomes" id="UP001063166"/>
    </source>
</evidence>
<dbReference type="SUPFAM" id="SSF53474">
    <property type="entry name" value="alpha/beta-Hydrolases"/>
    <property type="match status" value="1"/>
</dbReference>
<gene>
    <name evidence="7" type="ORF">LshimejAT787_1001930</name>
</gene>
<dbReference type="GO" id="GO:0006629">
    <property type="term" value="P:lipid metabolic process"/>
    <property type="evidence" value="ECO:0007669"/>
    <property type="project" value="InterPro"/>
</dbReference>
<name>A0A9P3PT71_LYOSH</name>
<dbReference type="InterPro" id="IPR002921">
    <property type="entry name" value="Fungal_lipase-type"/>
</dbReference>
<dbReference type="InterPro" id="IPR029058">
    <property type="entry name" value="AB_hydrolase_fold"/>
</dbReference>
<evidence type="ECO:0000313" key="7">
    <source>
        <dbReference type="EMBL" id="GLB41593.1"/>
    </source>
</evidence>
<dbReference type="CDD" id="cd00519">
    <property type="entry name" value="Lipase_3"/>
    <property type="match status" value="1"/>
</dbReference>
<accession>A0A9P3PT71</accession>
<protein>
    <submittedName>
        <fullName evidence="7">Lipase (Class 3)</fullName>
    </submittedName>
</protein>
<reference evidence="7" key="1">
    <citation type="submission" date="2022-07" db="EMBL/GenBank/DDBJ databases">
        <title>The genome of Lyophyllum shimeji provides insight into the initial evolution of ectomycorrhizal fungal genome.</title>
        <authorList>
            <person name="Kobayashi Y."/>
            <person name="Shibata T."/>
            <person name="Hirakawa H."/>
            <person name="Shigenobu S."/>
            <person name="Nishiyama T."/>
            <person name="Yamada A."/>
            <person name="Hasebe M."/>
            <person name="Kawaguchi M."/>
        </authorList>
    </citation>
    <scope>NUCLEOTIDE SEQUENCE</scope>
    <source>
        <strain evidence="7">AT787</strain>
    </source>
</reference>
<dbReference type="AlphaFoldDB" id="A0A9P3PT71"/>
<evidence type="ECO:0000256" key="1">
    <source>
        <dbReference type="ARBA" id="ARBA00023157"/>
    </source>
</evidence>
<keyword evidence="5" id="KW-0732">Signal</keyword>
<feature type="chain" id="PRO_5040477481" evidence="5">
    <location>
        <begin position="22"/>
        <end position="299"/>
    </location>
</feature>
<comment type="similarity">
    <text evidence="2">Belongs to the AB hydrolase superfamily. Lipase family. Class 3 subfamily.</text>
</comment>
<organism evidence="7 8">
    <name type="scientific">Lyophyllum shimeji</name>
    <name type="common">Hon-shimeji</name>
    <name type="synonym">Tricholoma shimeji</name>
    <dbReference type="NCBI Taxonomy" id="47721"/>
    <lineage>
        <taxon>Eukaryota</taxon>
        <taxon>Fungi</taxon>
        <taxon>Dikarya</taxon>
        <taxon>Basidiomycota</taxon>
        <taxon>Agaricomycotina</taxon>
        <taxon>Agaricomycetes</taxon>
        <taxon>Agaricomycetidae</taxon>
        <taxon>Agaricales</taxon>
        <taxon>Tricholomatineae</taxon>
        <taxon>Lyophyllaceae</taxon>
        <taxon>Lyophyllum</taxon>
    </lineage>
</organism>
<sequence length="299" mass="31885">MALSTFTFLSSTLLNALLVRAAPVLETRQSFTTLSSSQIAAFEPFTFYASSAYCPSSQTMTWSCGANCEANPTFQPVASGGDGSTVQFWYVGFDPTLATVIVGHQGTDPSKLMPLITDADFFLDPLNQTFFPGIDSKIEVHNGFAEEHAKTATDVLAAVKTALTESGLNRVTIVGHSLGAALAVLDGVYLPLNIPNVNFRTIGYGMPRVGNQAFADYVDANVQLTRITNKNDVVPILPGRFLGFHHPSGENHIQADNSWVSCPGQDNTDGRCSTGDVHTILGGSVKDHSGPYDTVTIGC</sequence>
<feature type="signal peptide" evidence="5">
    <location>
        <begin position="1"/>
        <end position="21"/>
    </location>
</feature>
<dbReference type="PANTHER" id="PTHR45856:SF25">
    <property type="entry name" value="FUNGAL LIPASE-LIKE DOMAIN-CONTAINING PROTEIN"/>
    <property type="match status" value="1"/>
</dbReference>
<dbReference type="EMBL" id="BRPK01000010">
    <property type="protein sequence ID" value="GLB41593.1"/>
    <property type="molecule type" value="Genomic_DNA"/>
</dbReference>
<evidence type="ECO:0000256" key="2">
    <source>
        <dbReference type="ARBA" id="ARBA00043996"/>
    </source>
</evidence>
<dbReference type="PANTHER" id="PTHR45856">
    <property type="entry name" value="ALPHA/BETA-HYDROLASES SUPERFAMILY PROTEIN"/>
    <property type="match status" value="1"/>
</dbReference>
<dbReference type="OrthoDB" id="426718at2759"/>
<dbReference type="Gene3D" id="3.40.50.1820">
    <property type="entry name" value="alpha/beta hydrolase"/>
    <property type="match status" value="1"/>
</dbReference>
<comment type="caution">
    <text evidence="7">The sequence shown here is derived from an EMBL/GenBank/DDBJ whole genome shotgun (WGS) entry which is preliminary data.</text>
</comment>
<proteinExistence type="inferred from homology"/>
<evidence type="ECO:0000256" key="4">
    <source>
        <dbReference type="ARBA" id="ARBA00048461"/>
    </source>
</evidence>
<evidence type="ECO:0000256" key="3">
    <source>
        <dbReference type="ARBA" id="ARBA00047591"/>
    </source>
</evidence>
<dbReference type="Proteomes" id="UP001063166">
    <property type="component" value="Unassembled WGS sequence"/>
</dbReference>
<comment type="catalytic activity">
    <reaction evidence="4">
        <text>a monoacylglycerol + H2O = glycerol + a fatty acid + H(+)</text>
        <dbReference type="Rhea" id="RHEA:15245"/>
        <dbReference type="ChEBI" id="CHEBI:15377"/>
        <dbReference type="ChEBI" id="CHEBI:15378"/>
        <dbReference type="ChEBI" id="CHEBI:17408"/>
        <dbReference type="ChEBI" id="CHEBI:17754"/>
        <dbReference type="ChEBI" id="CHEBI:28868"/>
    </reaction>
</comment>
<feature type="domain" description="Fungal lipase-type" evidence="6">
    <location>
        <begin position="102"/>
        <end position="240"/>
    </location>
</feature>
<comment type="catalytic activity">
    <reaction evidence="3">
        <text>a diacylglycerol + H2O = a monoacylglycerol + a fatty acid + H(+)</text>
        <dbReference type="Rhea" id="RHEA:32731"/>
        <dbReference type="ChEBI" id="CHEBI:15377"/>
        <dbReference type="ChEBI" id="CHEBI:15378"/>
        <dbReference type="ChEBI" id="CHEBI:17408"/>
        <dbReference type="ChEBI" id="CHEBI:18035"/>
        <dbReference type="ChEBI" id="CHEBI:28868"/>
    </reaction>
</comment>
<dbReference type="Pfam" id="PF01764">
    <property type="entry name" value="Lipase_3"/>
    <property type="match status" value="1"/>
</dbReference>
<evidence type="ECO:0000256" key="5">
    <source>
        <dbReference type="SAM" id="SignalP"/>
    </source>
</evidence>